<evidence type="ECO:0000256" key="5">
    <source>
        <dbReference type="ARBA" id="ARBA00022786"/>
    </source>
</evidence>
<feature type="compositionally biased region" description="Polar residues" evidence="8">
    <location>
        <begin position="290"/>
        <end position="300"/>
    </location>
</feature>
<dbReference type="InterPro" id="IPR050185">
    <property type="entry name" value="Ub_carboxyl-term_hydrolase"/>
</dbReference>
<keyword evidence="5" id="KW-0833">Ubl conjugation pathway</keyword>
<dbReference type="InterPro" id="IPR038765">
    <property type="entry name" value="Papain-like_cys_pep_sf"/>
</dbReference>
<feature type="compositionally biased region" description="Low complexity" evidence="8">
    <location>
        <begin position="2204"/>
        <end position="2221"/>
    </location>
</feature>
<reference evidence="11" key="1">
    <citation type="submission" date="2019-04" db="EMBL/GenBank/DDBJ databases">
        <title>Sequencing of skin fungus with MAO and IRED activity.</title>
        <authorList>
            <person name="Marsaioli A.J."/>
            <person name="Bonatto J.M.C."/>
            <person name="Reis Junior O."/>
        </authorList>
    </citation>
    <scope>NUCLEOTIDE SEQUENCE</scope>
    <source>
        <strain evidence="11">30M1</strain>
    </source>
</reference>
<feature type="compositionally biased region" description="Low complexity" evidence="8">
    <location>
        <begin position="973"/>
        <end position="986"/>
    </location>
</feature>
<dbReference type="GO" id="GO:0004843">
    <property type="term" value="F:cysteine-type deubiquitinase activity"/>
    <property type="evidence" value="ECO:0007669"/>
    <property type="project" value="UniProtKB-EC"/>
</dbReference>
<feature type="compositionally biased region" description="Basic and acidic residues" evidence="8">
    <location>
        <begin position="743"/>
        <end position="753"/>
    </location>
</feature>
<feature type="compositionally biased region" description="Polar residues" evidence="8">
    <location>
        <begin position="690"/>
        <end position="711"/>
    </location>
</feature>
<feature type="region of interest" description="Disordered" evidence="8">
    <location>
        <begin position="2187"/>
        <end position="2221"/>
    </location>
</feature>
<dbReference type="SUPFAM" id="SSF52266">
    <property type="entry name" value="SGNH hydrolase"/>
    <property type="match status" value="1"/>
</dbReference>
<feature type="compositionally biased region" description="Basic and acidic residues" evidence="8">
    <location>
        <begin position="1265"/>
        <end position="1277"/>
    </location>
</feature>
<feature type="domain" description="USP" evidence="9">
    <location>
        <begin position="1359"/>
        <end position="2168"/>
    </location>
</feature>
<feature type="region of interest" description="Disordered" evidence="8">
    <location>
        <begin position="578"/>
        <end position="602"/>
    </location>
</feature>
<feature type="compositionally biased region" description="Polar residues" evidence="8">
    <location>
        <begin position="871"/>
        <end position="880"/>
    </location>
</feature>
<dbReference type="PROSITE" id="PS00972">
    <property type="entry name" value="USP_1"/>
    <property type="match status" value="1"/>
</dbReference>
<dbReference type="InterPro" id="IPR036514">
    <property type="entry name" value="SGNH_hydro_sf"/>
</dbReference>
<dbReference type="InterPro" id="IPR013830">
    <property type="entry name" value="SGNH_hydro"/>
</dbReference>
<feature type="compositionally biased region" description="Polar residues" evidence="8">
    <location>
        <begin position="385"/>
        <end position="397"/>
    </location>
</feature>
<dbReference type="Gene3D" id="3.90.70.10">
    <property type="entry name" value="Cysteine proteinases"/>
    <property type="match status" value="2"/>
</dbReference>
<dbReference type="Pfam" id="PF13472">
    <property type="entry name" value="Lipase_GDSL_2"/>
    <property type="match status" value="1"/>
</dbReference>
<dbReference type="CDD" id="cd01838">
    <property type="entry name" value="Isoamyl_acetate_hydrolase_like"/>
    <property type="match status" value="1"/>
</dbReference>
<evidence type="ECO:0000259" key="10">
    <source>
        <dbReference type="PROSITE" id="PS51283"/>
    </source>
</evidence>
<dbReference type="Gene3D" id="3.30.2230.10">
    <property type="entry name" value="DUSP-like"/>
    <property type="match status" value="1"/>
</dbReference>
<sequence length="2370" mass="259452">MPAIYEQFFLFGDSITQDSFDQQRGFAFSAALQADYIRRLDVVNRGFSGYNSRQALSVLPRIIPSPEEAKIRFMTVFFGANDASVAGAPNKQHIPLEEFKANLEKIVTHPQVVAHNPRIILIAPPPINEHLWWPRDQDSGYPSVTRTAANTKQYADAVVEMGAKLNLPVVNLWTAFMAKAKFQLDGWKAGDLLPGSLELVPNDGLVELLYDGLHFHPAGDESLKGMDPESVAFQPRDDFWRYQDEMLRVQQAQAELADRVARLERKQDDDSRLKNVWGTSSPFPSVLGGTPQQVPLQQPTAEHFSNFDDDQSSNLIGNLQLDADDEPRRVGTTSRANSVRFDETANHGHWAQASRTSLDLLPRSGSSLGGHALSERSYSHKSDGRQSSAGQSVHSVTSGRANSLTSYGLTTPVDVPGLAPGLFILGSVPSIIRCWLNTNFKHDTLLYAAVCTGSHTSYLDLHLIDHLGFQDRIIQTEDGGRKIKLTVYLPEAVPISASVRSDSPDPQLPSLTIDFTVVDEYDTSKPKAVQILIGSDLLRAHNADVLFSTNQLIIYDDDRSKLQVPLVRPEDESAFKTLSTSHATRHTIKPGSTSTSAAVGPPITAEPKVKFLDVTQTDNGAALKGQEIGTAGSSDDGASNSRRSLDQRPTLSSARSDSKDGQIPSSATATTRSGGPPTMLSNWRRDTNEKANSTSLDWANVGKTTASPSSQPRREIKVLRPSRSTSRTFSSSTNASGSGQSRFFDDGKRKDDSEASTGATTPSLSRTVSGERDEDRPAGSKPRSVNPVGGASAFAWLKSGPHCFTTASTKKRKTVTVAYTNNSQTGPRKTSPSSNEGSPAASPRSSPHPSTSPPPRFLPPHMKEAVKEASQENSSSSTPSVRGEQIATGASSPSEAYANLTLESADTSMTDSSDRTRMGSQEQGQRPTHRASSPAKRLHSDMDDQGNMDVDAPATGSSRLGSGQSSPRPTKPLPAASSLRSARATSVEMADAPNDSPSFDPASPADLPTLDEQVATVMAMMGNELEEGQEGYIVSETWLERVFARTTEGKSRPKEFSEGACEGPIGPVDNSELVDMEALKTPLVDQSGTAFIPLRKGLMLHQHLEVLPAKAWELVVRWYGLKEGSPVIRRYVQNTVPDKSSTNLLWELYPPILTVRKVRKAVATPTEEAKIAQRVVASRSDDFQKFLDFAKKTAGIDMNNKVRVWRMLTTAPSDEPQSKAQLQPSGILTPDASPRGGSPVAGEASQHLSLIMETASFTKLANGTERELVTGKDEKSNEVSNPSLTLDAAGLTQDQVIVLEEADEKGEYISDAVAVTTKYKTAAQLREGLKSATSSGRSTPTGGPLTRGRTRSGKVRGQTGLTNLGNTCYMNSALQCLRSVEELSLYFLNNQWEKEVNKVNPIGYKGQIASVYANLVNSIYSVNGSSSFSPKQFKQTLGRANNLFSGYGQQDSQEFLSWLIDALHEDLNRIISKPYKENPDSDDNTHRDPEAMKQLGETYRANYRARNDSVSTDLFNGFYKNTMVCPECDKVSITFDPYSQLTLQLPIEQSWNHTITYVPLYGKLQHLDVDIDKNATIKTLKEYVGKRFGGVKANRLMVSEVYSHKFYRHLNDNATISECNITQRDDIFVYELEHAPSNWPAPKKKSKYKSFMAQSSDEDIPGSASPLHDRVVVPVFHRGPSASSYRSSSFAMALWPFHIVVTRDEAKDYDAILRKVLAKVAQSTTRPILTELSGSSSDQSRPGSDVVLTTEEDALPNSDPRVKDGSIEGEDMVEVTMTDAETPVAGADSHAELPEVLKADSFIQPEFRQLFEMKYVRKGNEFMPTGWNSIDHQKSLDPITKRIPVPSEHADSERSSRVGSESSSEEDGNSPRSTVDTDIDTEAAIEDANVSSDEERPSIETMEPSEPLRGGRQKKKSKKARKHERKLERKHMNNKNWKMKKNRVPEQPMFPEDPDDENEGLIRLGEAIVLEWNPEAYDALFAGQNANDSRGMDALKNIETFDDPEIREKKAKRIARKKSGITLDECLTETSKSETLSEDNPWYCSNCKEMRRATKTLDIWTVPDILIIHLKRFSGFRSFRDKIDDKVDFPVEGLDLTGKVGFPEDKSLVYDLFAVDNHFGGLGGGHYTATAQNFFDKQWYNYNDSSVSLSSGREAVTKAAYLLFYRRRSSTPLGPESLQRIVQKDIEAGSEDGSDTENRSRSPAGNGSRLGGSSRNGSSRAGAVGAGAAALRGDGSALSAAAIPQGNLAKNEASLETLDGISPPDYYDDETLGEDAGFDGIDTEGGNMMGMGPLAPAYLHDNPSWSFDRLPGSNHSDASSNAPAMGSDSGDDLQERLTEDFGDEDATLHSFEPRHTGDDDDDDEVTDIHV</sequence>
<feature type="compositionally biased region" description="Polar residues" evidence="8">
    <location>
        <begin position="817"/>
        <end position="837"/>
    </location>
</feature>
<dbReference type="CDD" id="cd02674">
    <property type="entry name" value="Peptidase_C19R"/>
    <property type="match status" value="1"/>
</dbReference>
<evidence type="ECO:0000256" key="4">
    <source>
        <dbReference type="ARBA" id="ARBA00022670"/>
    </source>
</evidence>
<organism evidence="11 12">
    <name type="scientific">Curvularia kusanoi</name>
    <name type="common">Cochliobolus kusanoi</name>
    <dbReference type="NCBI Taxonomy" id="90978"/>
    <lineage>
        <taxon>Eukaryota</taxon>
        <taxon>Fungi</taxon>
        <taxon>Dikarya</taxon>
        <taxon>Ascomycota</taxon>
        <taxon>Pezizomycotina</taxon>
        <taxon>Dothideomycetes</taxon>
        <taxon>Pleosporomycetidae</taxon>
        <taxon>Pleosporales</taxon>
        <taxon>Pleosporineae</taxon>
        <taxon>Pleosporaceae</taxon>
        <taxon>Curvularia</taxon>
    </lineage>
</organism>
<dbReference type="InterPro" id="IPR001394">
    <property type="entry name" value="Peptidase_C19_UCH"/>
</dbReference>
<evidence type="ECO:0000256" key="1">
    <source>
        <dbReference type="ARBA" id="ARBA00000707"/>
    </source>
</evidence>
<name>A0A9P4W713_CURKU</name>
<dbReference type="InterPro" id="IPR035927">
    <property type="entry name" value="DUSP-like_sf"/>
</dbReference>
<keyword evidence="4" id="KW-0645">Protease</keyword>
<evidence type="ECO:0000256" key="3">
    <source>
        <dbReference type="ARBA" id="ARBA00012759"/>
    </source>
</evidence>
<accession>A0A9P4W713</accession>
<dbReference type="EC" id="3.4.19.12" evidence="3"/>
<dbReference type="EMBL" id="SWKU01000032">
    <property type="protein sequence ID" value="KAF2995495.1"/>
    <property type="molecule type" value="Genomic_DNA"/>
</dbReference>
<feature type="compositionally biased region" description="Low complexity" evidence="8">
    <location>
        <begin position="1333"/>
        <end position="1347"/>
    </location>
</feature>
<dbReference type="SUPFAM" id="SSF54001">
    <property type="entry name" value="Cysteine proteinases"/>
    <property type="match status" value="1"/>
</dbReference>
<dbReference type="Proteomes" id="UP000801428">
    <property type="component" value="Unassembled WGS sequence"/>
</dbReference>
<dbReference type="GO" id="GO:0006508">
    <property type="term" value="P:proteolysis"/>
    <property type="evidence" value="ECO:0007669"/>
    <property type="project" value="UniProtKB-KW"/>
</dbReference>
<feature type="compositionally biased region" description="Polar residues" evidence="8">
    <location>
        <begin position="901"/>
        <end position="911"/>
    </location>
</feature>
<protein>
    <recommendedName>
        <fullName evidence="3">ubiquitinyl hydrolase 1</fullName>
        <ecNumber evidence="3">3.4.19.12</ecNumber>
    </recommendedName>
</protein>
<feature type="compositionally biased region" description="Low complexity" evidence="8">
    <location>
        <begin position="722"/>
        <end position="742"/>
    </location>
</feature>
<keyword evidence="6" id="KW-0378">Hydrolase</keyword>
<dbReference type="Pfam" id="PF00443">
    <property type="entry name" value="UCH"/>
    <property type="match status" value="1"/>
</dbReference>
<evidence type="ECO:0000256" key="7">
    <source>
        <dbReference type="ARBA" id="ARBA00022807"/>
    </source>
</evidence>
<dbReference type="SUPFAM" id="SSF143791">
    <property type="entry name" value="DUSP-like"/>
    <property type="match status" value="1"/>
</dbReference>
<dbReference type="OrthoDB" id="952271at2759"/>
<feature type="region of interest" description="Disordered" evidence="8">
    <location>
        <begin position="815"/>
        <end position="1007"/>
    </location>
</feature>
<evidence type="ECO:0000259" key="9">
    <source>
        <dbReference type="PROSITE" id="PS50235"/>
    </source>
</evidence>
<comment type="catalytic activity">
    <reaction evidence="1">
        <text>Thiol-dependent hydrolysis of ester, thioester, amide, peptide and isopeptide bonds formed by the C-terminal Gly of ubiquitin (a 76-residue protein attached to proteins as an intracellular targeting signal).</text>
        <dbReference type="EC" id="3.4.19.12"/>
    </reaction>
</comment>
<feature type="region of interest" description="Disordered" evidence="8">
    <location>
        <begin position="1729"/>
        <end position="1768"/>
    </location>
</feature>
<dbReference type="SMART" id="SM00695">
    <property type="entry name" value="DUSP"/>
    <property type="match status" value="1"/>
</dbReference>
<evidence type="ECO:0000256" key="6">
    <source>
        <dbReference type="ARBA" id="ARBA00022801"/>
    </source>
</evidence>
<feature type="region of interest" description="Disordered" evidence="8">
    <location>
        <begin position="2260"/>
        <end position="2370"/>
    </location>
</feature>
<evidence type="ECO:0000313" key="11">
    <source>
        <dbReference type="EMBL" id="KAF2995495.1"/>
    </source>
</evidence>
<feature type="region of interest" description="Disordered" evidence="8">
    <location>
        <begin position="371"/>
        <end position="397"/>
    </location>
</feature>
<dbReference type="PANTHER" id="PTHR21646:SF24">
    <property type="entry name" value="UBIQUITIN CARBOXYL-TERMINAL HYDROLASE"/>
    <property type="match status" value="1"/>
</dbReference>
<feature type="compositionally biased region" description="Acidic residues" evidence="8">
    <location>
        <begin position="2266"/>
        <end position="2277"/>
    </location>
</feature>
<comment type="similarity">
    <text evidence="2">Belongs to the peptidase C19 family.</text>
</comment>
<feature type="compositionally biased region" description="Polar residues" evidence="8">
    <location>
        <begin position="755"/>
        <end position="768"/>
    </location>
</feature>
<dbReference type="PROSITE" id="PS51283">
    <property type="entry name" value="DUSP"/>
    <property type="match status" value="1"/>
</dbReference>
<feature type="compositionally biased region" description="Polar residues" evidence="8">
    <location>
        <begin position="2313"/>
        <end position="2322"/>
    </location>
</feature>
<dbReference type="Pfam" id="PF06337">
    <property type="entry name" value="DUSP"/>
    <property type="match status" value="1"/>
</dbReference>
<evidence type="ECO:0000256" key="2">
    <source>
        <dbReference type="ARBA" id="ARBA00009085"/>
    </source>
</evidence>
<feature type="compositionally biased region" description="Low complexity" evidence="8">
    <location>
        <begin position="1733"/>
        <end position="1745"/>
    </location>
</feature>
<feature type="region of interest" description="Disordered" evidence="8">
    <location>
        <begin position="1843"/>
        <end position="1935"/>
    </location>
</feature>
<feature type="region of interest" description="Disordered" evidence="8">
    <location>
        <begin position="1327"/>
        <end position="1357"/>
    </location>
</feature>
<dbReference type="CDD" id="cd02257">
    <property type="entry name" value="Peptidase_C19"/>
    <property type="match status" value="1"/>
</dbReference>
<keyword evidence="12" id="KW-1185">Reference proteome</keyword>
<feature type="region of interest" description="Disordered" evidence="8">
    <location>
        <begin position="271"/>
        <end position="343"/>
    </location>
</feature>
<feature type="compositionally biased region" description="Basic and acidic residues" evidence="8">
    <location>
        <begin position="769"/>
        <end position="778"/>
    </location>
</feature>
<feature type="compositionally biased region" description="Polar residues" evidence="8">
    <location>
        <begin position="955"/>
        <end position="968"/>
    </location>
</feature>
<dbReference type="InterPro" id="IPR006615">
    <property type="entry name" value="Pept_C19_DUSP"/>
</dbReference>
<dbReference type="PANTHER" id="PTHR21646">
    <property type="entry name" value="UBIQUITIN CARBOXYL-TERMINAL HYDROLASE"/>
    <property type="match status" value="1"/>
</dbReference>
<feature type="domain" description="DUSP" evidence="10">
    <location>
        <begin position="1008"/>
        <end position="1133"/>
    </location>
</feature>
<feature type="region of interest" description="Disordered" evidence="8">
    <location>
        <begin position="622"/>
        <end position="787"/>
    </location>
</feature>
<feature type="region of interest" description="Disordered" evidence="8">
    <location>
        <begin position="1265"/>
        <end position="1286"/>
    </location>
</feature>
<proteinExistence type="inferred from homology"/>
<feature type="compositionally biased region" description="Polar residues" evidence="8">
    <location>
        <begin position="663"/>
        <end position="673"/>
    </location>
</feature>
<dbReference type="InterPro" id="IPR018200">
    <property type="entry name" value="USP_CS"/>
</dbReference>
<feature type="compositionally biased region" description="Basic residues" evidence="8">
    <location>
        <begin position="1911"/>
        <end position="1924"/>
    </location>
</feature>
<feature type="compositionally biased region" description="Acidic residues" evidence="8">
    <location>
        <begin position="2358"/>
        <end position="2370"/>
    </location>
</feature>
<comment type="caution">
    <text evidence="11">The sequence shown here is derived from an EMBL/GenBank/DDBJ whole genome shotgun (WGS) entry which is preliminary data.</text>
</comment>
<dbReference type="PROSITE" id="PS00973">
    <property type="entry name" value="USP_2"/>
    <property type="match status" value="1"/>
</dbReference>
<evidence type="ECO:0000256" key="8">
    <source>
        <dbReference type="SAM" id="MobiDB-lite"/>
    </source>
</evidence>
<dbReference type="Gene3D" id="3.40.50.1110">
    <property type="entry name" value="SGNH hydrolase"/>
    <property type="match status" value="1"/>
</dbReference>
<gene>
    <name evidence="11" type="primary">UBP12</name>
    <name evidence="11" type="ORF">E8E13_000100</name>
</gene>
<feature type="compositionally biased region" description="Basic and acidic residues" evidence="8">
    <location>
        <begin position="861"/>
        <end position="870"/>
    </location>
</feature>
<dbReference type="GO" id="GO:0016579">
    <property type="term" value="P:protein deubiquitination"/>
    <property type="evidence" value="ECO:0007669"/>
    <property type="project" value="InterPro"/>
</dbReference>
<feature type="region of interest" description="Disordered" evidence="8">
    <location>
        <begin position="1212"/>
        <end position="1243"/>
    </location>
</feature>
<keyword evidence="7" id="KW-0788">Thiol protease</keyword>
<dbReference type="PROSITE" id="PS50235">
    <property type="entry name" value="USP_3"/>
    <property type="match status" value="1"/>
</dbReference>
<feature type="compositionally biased region" description="Polar residues" evidence="8">
    <location>
        <begin position="631"/>
        <end position="655"/>
    </location>
</feature>
<feature type="compositionally biased region" description="Low complexity" evidence="8">
    <location>
        <begin position="838"/>
        <end position="849"/>
    </location>
</feature>
<feature type="compositionally biased region" description="Basic and acidic residues" evidence="8">
    <location>
        <begin position="373"/>
        <end position="384"/>
    </location>
</feature>
<dbReference type="InterPro" id="IPR028889">
    <property type="entry name" value="USP"/>
</dbReference>
<evidence type="ECO:0000313" key="12">
    <source>
        <dbReference type="Proteomes" id="UP000801428"/>
    </source>
</evidence>